<dbReference type="EMBL" id="JACEFF010000057">
    <property type="protein sequence ID" value="KAH9645140.1"/>
    <property type="molecule type" value="Genomic_DNA"/>
</dbReference>
<name>A0A922SPC7_SPOEX</name>
<gene>
    <name evidence="2" type="ORF">HF086_005685</name>
</gene>
<sequence length="80" mass="8567">MFMFCDLSIGNIITIVLSIVGLAAAGIVIAGGDKDNDDDMREAGILMLAIIGILLMFLILFLAFTIVLLVGLHKVSQNIF</sequence>
<evidence type="ECO:0000313" key="2">
    <source>
        <dbReference type="EMBL" id="KAH9645140.1"/>
    </source>
</evidence>
<evidence type="ECO:0000256" key="1">
    <source>
        <dbReference type="SAM" id="Phobius"/>
    </source>
</evidence>
<evidence type="ECO:0000313" key="3">
    <source>
        <dbReference type="Proteomes" id="UP000814243"/>
    </source>
</evidence>
<keyword evidence="1" id="KW-0812">Transmembrane</keyword>
<feature type="transmembrane region" description="Helical" evidence="1">
    <location>
        <begin position="44"/>
        <end position="72"/>
    </location>
</feature>
<dbReference type="AlphaFoldDB" id="A0A922SPC7"/>
<protein>
    <submittedName>
        <fullName evidence="2">Uncharacterized protein</fullName>
    </submittedName>
</protein>
<comment type="caution">
    <text evidence="2">The sequence shown here is derived from an EMBL/GenBank/DDBJ whole genome shotgun (WGS) entry which is preliminary data.</text>
</comment>
<keyword evidence="1" id="KW-1133">Transmembrane helix</keyword>
<accession>A0A922SPC7</accession>
<keyword evidence="1" id="KW-0472">Membrane</keyword>
<feature type="transmembrane region" description="Helical" evidence="1">
    <location>
        <begin position="12"/>
        <end position="32"/>
    </location>
</feature>
<dbReference type="Proteomes" id="UP000814243">
    <property type="component" value="Unassembled WGS sequence"/>
</dbReference>
<reference evidence="2" key="1">
    <citation type="journal article" date="2021" name="G3 (Bethesda)">
        <title>Genome and transcriptome analysis of the beet armyworm Spodoptera exigua reveals targets for pest control. .</title>
        <authorList>
            <person name="Simon S."/>
            <person name="Breeschoten T."/>
            <person name="Jansen H.J."/>
            <person name="Dirks R.P."/>
            <person name="Schranz M.E."/>
            <person name="Ros V.I.D."/>
        </authorList>
    </citation>
    <scope>NUCLEOTIDE SEQUENCE</scope>
    <source>
        <strain evidence="2">TB_SE_WUR_2020</strain>
    </source>
</reference>
<organism evidence="2 3">
    <name type="scientific">Spodoptera exigua</name>
    <name type="common">Beet armyworm</name>
    <name type="synonym">Noctua fulgens</name>
    <dbReference type="NCBI Taxonomy" id="7107"/>
    <lineage>
        <taxon>Eukaryota</taxon>
        <taxon>Metazoa</taxon>
        <taxon>Ecdysozoa</taxon>
        <taxon>Arthropoda</taxon>
        <taxon>Hexapoda</taxon>
        <taxon>Insecta</taxon>
        <taxon>Pterygota</taxon>
        <taxon>Neoptera</taxon>
        <taxon>Endopterygota</taxon>
        <taxon>Lepidoptera</taxon>
        <taxon>Glossata</taxon>
        <taxon>Ditrysia</taxon>
        <taxon>Noctuoidea</taxon>
        <taxon>Noctuidae</taxon>
        <taxon>Amphipyrinae</taxon>
        <taxon>Spodoptera</taxon>
    </lineage>
</organism>
<proteinExistence type="predicted"/>